<dbReference type="PANTHER" id="PTHR40252">
    <property type="entry name" value="BLR0328 PROTEIN"/>
    <property type="match status" value="1"/>
</dbReference>
<dbReference type="AlphaFoldDB" id="A0A0C3DIG9"/>
<dbReference type="SMART" id="SM01204">
    <property type="entry name" value="FIST_C"/>
    <property type="match status" value="1"/>
</dbReference>
<organism evidence="3 4">
    <name type="scientific">Vibrio mytili</name>
    <dbReference type="NCBI Taxonomy" id="50718"/>
    <lineage>
        <taxon>Bacteria</taxon>
        <taxon>Pseudomonadati</taxon>
        <taxon>Pseudomonadota</taxon>
        <taxon>Gammaproteobacteria</taxon>
        <taxon>Vibrionales</taxon>
        <taxon>Vibrionaceae</taxon>
        <taxon>Vibrio</taxon>
    </lineage>
</organism>
<evidence type="ECO:0000313" key="4">
    <source>
        <dbReference type="Proteomes" id="UP000031977"/>
    </source>
</evidence>
<accession>A0A0C3DIG9</accession>
<sequence length="393" mass="43415">MHCRSLYTHITDEYLAVEKFGSQLVKENLSYLICYYTEEYDFKQVREALLNFFPGIPFQGSSSCQAIMTDEGFHSGPVIAVLAVYDLGPHAYGTGISPCTESKGVTVALDMALESAKRVGEVPNLILLHATPGDEESIIQSIDDRFGTLVPIIGGSSADNNVEGKWSIITSQGYQKKGISLTLFYSSQPIDVAFSAGHTPTNITGVATKTDKRILLEIDGQPALDVYRRWTNHEESRSNKNDLLFISSSAFPLGRVAGYIYDRPYYKLSHPIRETANGGIELFTNIDEGESLTLMKGSRENLIARASKVVNAAFNQKLGESRKIGVINIFCAGPMLHLKQDMESVCHQINHELNNLPFICPFTFGEQGRFVGGENGHGNLMISSAIFHKPYER</sequence>
<dbReference type="STRING" id="50718.SU60_08990"/>
<dbReference type="OrthoDB" id="179842at2"/>
<proteinExistence type="predicted"/>
<dbReference type="InterPro" id="IPR019494">
    <property type="entry name" value="FIST_C"/>
</dbReference>
<evidence type="ECO:0000259" key="1">
    <source>
        <dbReference type="SMART" id="SM00897"/>
    </source>
</evidence>
<evidence type="ECO:0000259" key="2">
    <source>
        <dbReference type="SMART" id="SM01204"/>
    </source>
</evidence>
<keyword evidence="3" id="KW-0808">Transferase</keyword>
<evidence type="ECO:0000313" key="3">
    <source>
        <dbReference type="EMBL" id="KIN11184.1"/>
    </source>
</evidence>
<dbReference type="Pfam" id="PF08495">
    <property type="entry name" value="FIST"/>
    <property type="match status" value="1"/>
</dbReference>
<gene>
    <name evidence="3" type="ORF">SU60_08990</name>
</gene>
<name>A0A0C3DIG9_9VIBR</name>
<keyword evidence="3" id="KW-0418">Kinase</keyword>
<dbReference type="Proteomes" id="UP000031977">
    <property type="component" value="Unassembled WGS sequence"/>
</dbReference>
<dbReference type="EMBL" id="JXOK01000028">
    <property type="protein sequence ID" value="KIN11184.1"/>
    <property type="molecule type" value="Genomic_DNA"/>
</dbReference>
<dbReference type="Pfam" id="PF10442">
    <property type="entry name" value="FIST_C"/>
    <property type="match status" value="1"/>
</dbReference>
<keyword evidence="4" id="KW-1185">Reference proteome</keyword>
<protein>
    <submittedName>
        <fullName evidence="3">Histidine kinase</fullName>
    </submittedName>
</protein>
<feature type="domain" description="FIST" evidence="1">
    <location>
        <begin position="27"/>
        <end position="222"/>
    </location>
</feature>
<dbReference type="GO" id="GO:0016301">
    <property type="term" value="F:kinase activity"/>
    <property type="evidence" value="ECO:0007669"/>
    <property type="project" value="UniProtKB-KW"/>
</dbReference>
<dbReference type="PANTHER" id="PTHR40252:SF2">
    <property type="entry name" value="BLR0328 PROTEIN"/>
    <property type="match status" value="1"/>
</dbReference>
<dbReference type="RefSeq" id="WP_041155235.1">
    <property type="nucleotide sequence ID" value="NZ_CBCRVP010000058.1"/>
</dbReference>
<feature type="domain" description="FIST C-domain" evidence="2">
    <location>
        <begin position="223"/>
        <end position="370"/>
    </location>
</feature>
<dbReference type="SMART" id="SM00897">
    <property type="entry name" value="FIST"/>
    <property type="match status" value="1"/>
</dbReference>
<reference evidence="3 4" key="1">
    <citation type="submission" date="2015-01" db="EMBL/GenBank/DDBJ databases">
        <title>Draft genome of Vibrio mytili type strain CAIM 528.</title>
        <authorList>
            <person name="Gonzalez-Castillo A."/>
            <person name="Gomez-Gil B."/>
            <person name="Enciso-Ibarra J."/>
        </authorList>
    </citation>
    <scope>NUCLEOTIDE SEQUENCE [LARGE SCALE GENOMIC DNA]</scope>
    <source>
        <strain evidence="3 4">CAIM 528</strain>
    </source>
</reference>
<dbReference type="InterPro" id="IPR013702">
    <property type="entry name" value="FIST_domain_N"/>
</dbReference>
<comment type="caution">
    <text evidence="3">The sequence shown here is derived from an EMBL/GenBank/DDBJ whole genome shotgun (WGS) entry which is preliminary data.</text>
</comment>